<feature type="domain" description="Beta-lactamase-related" evidence="8">
    <location>
        <begin position="39"/>
        <end position="382"/>
    </location>
</feature>
<comment type="similarity">
    <text evidence="2 6">Belongs to the class-C beta-lactamase family.</text>
</comment>
<comment type="caution">
    <text evidence="9">The sequence shown here is derived from an EMBL/GenBank/DDBJ whole genome shotgun (WGS) entry which is preliminary data.</text>
</comment>
<dbReference type="InterPro" id="IPR058136">
    <property type="entry name" value="AmpC"/>
</dbReference>
<keyword evidence="10" id="KW-1185">Reference proteome</keyword>
<evidence type="ECO:0000256" key="5">
    <source>
        <dbReference type="ARBA" id="ARBA00023251"/>
    </source>
</evidence>
<dbReference type="PANTHER" id="PTHR46825">
    <property type="entry name" value="D-ALANYL-D-ALANINE-CARBOXYPEPTIDASE/ENDOPEPTIDASE AMPH"/>
    <property type="match status" value="1"/>
</dbReference>
<evidence type="ECO:0000256" key="2">
    <source>
        <dbReference type="ARBA" id="ARBA00007840"/>
    </source>
</evidence>
<dbReference type="InterPro" id="IPR050491">
    <property type="entry name" value="AmpC-like"/>
</dbReference>
<dbReference type="PROSITE" id="PS00336">
    <property type="entry name" value="BETA_LACTAMASE_C"/>
    <property type="match status" value="1"/>
</dbReference>
<keyword evidence="5 6" id="KW-0046">Antibiotic resistance</keyword>
<comment type="catalytic activity">
    <reaction evidence="1 6">
        <text>a beta-lactam + H2O = a substituted beta-amino acid</text>
        <dbReference type="Rhea" id="RHEA:20401"/>
        <dbReference type="ChEBI" id="CHEBI:15377"/>
        <dbReference type="ChEBI" id="CHEBI:35627"/>
        <dbReference type="ChEBI" id="CHEBI:140347"/>
        <dbReference type="EC" id="3.5.2.6"/>
    </reaction>
</comment>
<dbReference type="GO" id="GO:0017001">
    <property type="term" value="P:antibiotic catabolic process"/>
    <property type="evidence" value="ECO:0007669"/>
    <property type="project" value="InterPro"/>
</dbReference>
<dbReference type="InterPro" id="IPR001466">
    <property type="entry name" value="Beta-lactam-related"/>
</dbReference>
<keyword evidence="4 6" id="KW-0378">Hydrolase</keyword>
<dbReference type="EC" id="3.5.2.6" evidence="3 6"/>
<dbReference type="NCBIfam" id="NF033085">
    <property type="entry name" value="bla_class_C"/>
    <property type="match status" value="1"/>
</dbReference>
<reference evidence="9 10" key="1">
    <citation type="submission" date="2019-12" db="EMBL/GenBank/DDBJ databases">
        <title>Shewanella insulae sp. nov., isolated from a tidal flat.</title>
        <authorList>
            <person name="Yoon J.-H."/>
        </authorList>
    </citation>
    <scope>NUCLEOTIDE SEQUENCE [LARGE SCALE GENOMIC DNA]</scope>
    <source>
        <strain evidence="9 10">JBTF-M18</strain>
    </source>
</reference>
<dbReference type="Proteomes" id="UP000474778">
    <property type="component" value="Unassembled WGS sequence"/>
</dbReference>
<accession>A0A6L7HYV9</accession>
<dbReference type="AlphaFoldDB" id="A0A6L7HYV9"/>
<evidence type="ECO:0000313" key="9">
    <source>
        <dbReference type="EMBL" id="MXR68308.1"/>
    </source>
</evidence>
<dbReference type="InterPro" id="IPR001586">
    <property type="entry name" value="Beta-lactam_class-C_AS"/>
</dbReference>
<evidence type="ECO:0000313" key="10">
    <source>
        <dbReference type="Proteomes" id="UP000474778"/>
    </source>
</evidence>
<evidence type="ECO:0000256" key="6">
    <source>
        <dbReference type="RuleBase" id="RU361140"/>
    </source>
</evidence>
<dbReference type="EMBL" id="WRPA01000004">
    <property type="protein sequence ID" value="MXR68308.1"/>
    <property type="molecule type" value="Genomic_DNA"/>
</dbReference>
<evidence type="ECO:0000256" key="7">
    <source>
        <dbReference type="SAM" id="SignalP"/>
    </source>
</evidence>
<evidence type="ECO:0000256" key="3">
    <source>
        <dbReference type="ARBA" id="ARBA00012865"/>
    </source>
</evidence>
<organism evidence="9 10">
    <name type="scientific">Shewanella insulae</name>
    <dbReference type="NCBI Taxonomy" id="2681496"/>
    <lineage>
        <taxon>Bacteria</taxon>
        <taxon>Pseudomonadati</taxon>
        <taxon>Pseudomonadota</taxon>
        <taxon>Gammaproteobacteria</taxon>
        <taxon>Alteromonadales</taxon>
        <taxon>Shewanellaceae</taxon>
        <taxon>Shewanella</taxon>
    </lineage>
</organism>
<evidence type="ECO:0000256" key="4">
    <source>
        <dbReference type="ARBA" id="ARBA00022801"/>
    </source>
</evidence>
<name>A0A6L7HYV9_9GAMM</name>
<dbReference type="GO" id="GO:0008800">
    <property type="term" value="F:beta-lactamase activity"/>
    <property type="evidence" value="ECO:0007669"/>
    <property type="project" value="UniProtKB-UniRule"/>
</dbReference>
<dbReference type="Gene3D" id="3.40.710.10">
    <property type="entry name" value="DD-peptidase/beta-lactamase superfamily"/>
    <property type="match status" value="1"/>
</dbReference>
<dbReference type="RefSeq" id="WP_160794486.1">
    <property type="nucleotide sequence ID" value="NZ_WRPA01000004.1"/>
</dbReference>
<proteinExistence type="inferred from homology"/>
<dbReference type="Pfam" id="PF00144">
    <property type="entry name" value="Beta-lactamase"/>
    <property type="match status" value="1"/>
</dbReference>
<evidence type="ECO:0000259" key="8">
    <source>
        <dbReference type="Pfam" id="PF00144"/>
    </source>
</evidence>
<evidence type="ECO:0000256" key="1">
    <source>
        <dbReference type="ARBA" id="ARBA00001526"/>
    </source>
</evidence>
<feature type="chain" id="PRO_5026725063" description="Beta-lactamase" evidence="7">
    <location>
        <begin position="26"/>
        <end position="388"/>
    </location>
</feature>
<dbReference type="InterPro" id="IPR012338">
    <property type="entry name" value="Beta-lactam/transpept-like"/>
</dbReference>
<feature type="signal peptide" evidence="7">
    <location>
        <begin position="1"/>
        <end position="25"/>
    </location>
</feature>
<dbReference type="SUPFAM" id="SSF56601">
    <property type="entry name" value="beta-lactamase/transpeptidase-like"/>
    <property type="match status" value="1"/>
</dbReference>
<dbReference type="GO" id="GO:0046677">
    <property type="term" value="P:response to antibiotic"/>
    <property type="evidence" value="ECO:0007669"/>
    <property type="project" value="UniProtKB-UniRule"/>
</dbReference>
<dbReference type="PANTHER" id="PTHR46825:SF8">
    <property type="entry name" value="BETA-LACTAMASE-RELATED"/>
    <property type="match status" value="1"/>
</dbReference>
<keyword evidence="7" id="KW-0732">Signal</keyword>
<sequence length="388" mass="42408">MMKKRIKLHTTLVAVFSLSTFTAFANSEATIDIKLKNTVDKNAAELMKEYGIPGLAVAVTVDGERYYYDYGVADKETNSPVTNETIFELGSVSKTFAATLAGYAEEKGKLNMGDKVSAYLPELNGSPLGETKLLHIATYTAGGLPLQFPSEVTDHEGMINYYKSWQPEFEAGAQRRYSNPSIGLYGYVGALSMKSDYAEMMEKVILPKLGMKNTFVNVPSDLTHKYAFGYNAKNAAVRVNPGVLDAEAYGIKSTSADMLHFIEANIGKISLSDDIEKAIESTHKGYFDVGPFTQAVGWESYDYPVSLQNLLKGNSREIMFAPNPVTESQSSKLADAAWVNKTGSTGGFGAYVAYVPSEKIGVVILANKNYPINERVETAYDIINAITH</sequence>
<gene>
    <name evidence="9" type="primary">ampC</name>
    <name evidence="9" type="ORF">GNT65_06410</name>
</gene>
<dbReference type="GO" id="GO:0030288">
    <property type="term" value="C:outer membrane-bounded periplasmic space"/>
    <property type="evidence" value="ECO:0007669"/>
    <property type="project" value="InterPro"/>
</dbReference>
<protein>
    <recommendedName>
        <fullName evidence="3 6">Beta-lactamase</fullName>
        <ecNumber evidence="3 6">3.5.2.6</ecNumber>
    </recommendedName>
</protein>